<name>X1I658_9ZZZZ</name>
<gene>
    <name evidence="1" type="ORF">S03H2_42730</name>
</gene>
<dbReference type="AlphaFoldDB" id="X1I658"/>
<comment type="caution">
    <text evidence="1">The sequence shown here is derived from an EMBL/GenBank/DDBJ whole genome shotgun (WGS) entry which is preliminary data.</text>
</comment>
<accession>X1I658</accession>
<proteinExistence type="predicted"/>
<organism evidence="1">
    <name type="scientific">marine sediment metagenome</name>
    <dbReference type="NCBI Taxonomy" id="412755"/>
    <lineage>
        <taxon>unclassified sequences</taxon>
        <taxon>metagenomes</taxon>
        <taxon>ecological metagenomes</taxon>
    </lineage>
</organism>
<sequence>MRAIHDDLKVAQESLSATPYIYICIDGVDYSSRLLQLEHHEEPYRERATIVL</sequence>
<dbReference type="EMBL" id="BARU01026616">
    <property type="protein sequence ID" value="GAH64790.1"/>
    <property type="molecule type" value="Genomic_DNA"/>
</dbReference>
<feature type="non-terminal residue" evidence="1">
    <location>
        <position position="52"/>
    </location>
</feature>
<reference evidence="1" key="1">
    <citation type="journal article" date="2014" name="Front. Microbiol.">
        <title>High frequency of phylogenetically diverse reductive dehalogenase-homologous genes in deep subseafloor sedimentary metagenomes.</title>
        <authorList>
            <person name="Kawai M."/>
            <person name="Futagami T."/>
            <person name="Toyoda A."/>
            <person name="Takaki Y."/>
            <person name="Nishi S."/>
            <person name="Hori S."/>
            <person name="Arai W."/>
            <person name="Tsubouchi T."/>
            <person name="Morono Y."/>
            <person name="Uchiyama I."/>
            <person name="Ito T."/>
            <person name="Fujiyama A."/>
            <person name="Inagaki F."/>
            <person name="Takami H."/>
        </authorList>
    </citation>
    <scope>NUCLEOTIDE SEQUENCE</scope>
    <source>
        <strain evidence="1">Expedition CK06-06</strain>
    </source>
</reference>
<evidence type="ECO:0000313" key="1">
    <source>
        <dbReference type="EMBL" id="GAH64790.1"/>
    </source>
</evidence>
<protein>
    <submittedName>
        <fullName evidence="1">Uncharacterized protein</fullName>
    </submittedName>
</protein>